<proteinExistence type="predicted"/>
<name>A0A2G9C6U7_9BURK</name>
<comment type="caution">
    <text evidence="1">The sequence shown here is derived from an EMBL/GenBank/DDBJ whole genome shotgun (WGS) entry which is preliminary data.</text>
</comment>
<dbReference type="AlphaFoldDB" id="A0A2G9C6U7"/>
<gene>
    <name evidence="1" type="ORF">CS062_16375</name>
</gene>
<dbReference type="RefSeq" id="WP_099862681.1">
    <property type="nucleotide sequence ID" value="NZ_PEOG01000045.1"/>
</dbReference>
<dbReference type="EMBL" id="PEOG01000045">
    <property type="protein sequence ID" value="PIM52128.1"/>
    <property type="molecule type" value="Genomic_DNA"/>
</dbReference>
<reference evidence="1 2" key="1">
    <citation type="submission" date="2017-11" db="EMBL/GenBank/DDBJ databases">
        <title>Draft genome sequence of Mitsuaria sp. HWN-4.</title>
        <authorList>
            <person name="Gundlapally S.R."/>
        </authorList>
    </citation>
    <scope>NUCLEOTIDE SEQUENCE [LARGE SCALE GENOMIC DNA]</scope>
    <source>
        <strain evidence="1 2">HWN-4</strain>
    </source>
</reference>
<sequence length="78" mass="8436">MRDALDARPVRGKAPGDQYDRMLDEELEASGSNELAVMNTQPPLVPKSRPLGRADARMLAKIVILVVVGSSPISHPTE</sequence>
<dbReference type="Proteomes" id="UP000231501">
    <property type="component" value="Unassembled WGS sequence"/>
</dbReference>
<protein>
    <submittedName>
        <fullName evidence="1">Uncharacterized protein</fullName>
    </submittedName>
</protein>
<evidence type="ECO:0000313" key="2">
    <source>
        <dbReference type="Proteomes" id="UP000231501"/>
    </source>
</evidence>
<evidence type="ECO:0000313" key="1">
    <source>
        <dbReference type="EMBL" id="PIM52128.1"/>
    </source>
</evidence>
<keyword evidence="2" id="KW-1185">Reference proteome</keyword>
<accession>A0A2G9C6U7</accession>
<organism evidence="1 2">
    <name type="scientific">Roseateles chitinivorans</name>
    <dbReference type="NCBI Taxonomy" id="2917965"/>
    <lineage>
        <taxon>Bacteria</taxon>
        <taxon>Pseudomonadati</taxon>
        <taxon>Pseudomonadota</taxon>
        <taxon>Betaproteobacteria</taxon>
        <taxon>Burkholderiales</taxon>
        <taxon>Sphaerotilaceae</taxon>
        <taxon>Roseateles</taxon>
    </lineage>
</organism>